<feature type="compositionally biased region" description="Gly residues" evidence="1">
    <location>
        <begin position="17"/>
        <end position="33"/>
    </location>
</feature>
<evidence type="ECO:0000313" key="2">
    <source>
        <dbReference type="EMBL" id="RCN58272.1"/>
    </source>
</evidence>
<proteinExistence type="predicted"/>
<gene>
    <name evidence="2" type="ORF">C4900_00250</name>
</gene>
<keyword evidence="3" id="KW-1185">Reference proteome</keyword>
<organism evidence="2 3">
    <name type="scientific">Acidiferrobacter thiooxydans</name>
    <dbReference type="NCBI Taxonomy" id="163359"/>
    <lineage>
        <taxon>Bacteria</taxon>
        <taxon>Pseudomonadati</taxon>
        <taxon>Pseudomonadota</taxon>
        <taxon>Gammaproteobacteria</taxon>
        <taxon>Acidiferrobacterales</taxon>
        <taxon>Acidiferrobacteraceae</taxon>
        <taxon>Acidiferrobacter</taxon>
    </lineage>
</organism>
<feature type="region of interest" description="Disordered" evidence="1">
    <location>
        <begin position="1"/>
        <end position="60"/>
    </location>
</feature>
<sequence length="60" mass="6067">MERATRSGCLVRNPRGAAGGRPVGDGGAHGRGGSPAPEFAILRHYHPGSPDGDFSGDLPA</sequence>
<comment type="caution">
    <text evidence="2">The sequence shown here is derived from an EMBL/GenBank/DDBJ whole genome shotgun (WGS) entry which is preliminary data.</text>
</comment>
<protein>
    <submittedName>
        <fullName evidence="2">Uncharacterized protein</fullName>
    </submittedName>
</protein>
<accession>A0A368HFV3</accession>
<dbReference type="EMBL" id="PSYR01000001">
    <property type="protein sequence ID" value="RCN58272.1"/>
    <property type="molecule type" value="Genomic_DNA"/>
</dbReference>
<evidence type="ECO:0000313" key="3">
    <source>
        <dbReference type="Proteomes" id="UP000253250"/>
    </source>
</evidence>
<dbReference type="Proteomes" id="UP000253250">
    <property type="component" value="Unassembled WGS sequence"/>
</dbReference>
<dbReference type="AlphaFoldDB" id="A0A368HFV3"/>
<evidence type="ECO:0000256" key="1">
    <source>
        <dbReference type="SAM" id="MobiDB-lite"/>
    </source>
</evidence>
<name>A0A368HFV3_9GAMM</name>
<reference evidence="2 3" key="1">
    <citation type="submission" date="2018-02" db="EMBL/GenBank/DDBJ databases">
        <title>Insights into the biology of acidophilic members of the Acidiferrobacteraceae family derived from comparative genomic analyses.</title>
        <authorList>
            <person name="Issotta F."/>
            <person name="Thyssen C."/>
            <person name="Mena C."/>
            <person name="Moya A."/>
            <person name="Bellenberg S."/>
            <person name="Sproer C."/>
            <person name="Covarrubias P.C."/>
            <person name="Sand W."/>
            <person name="Quatrini R."/>
            <person name="Vera M."/>
        </authorList>
    </citation>
    <scope>NUCLEOTIDE SEQUENCE [LARGE SCALE GENOMIC DNA]</scope>
    <source>
        <strain evidence="3">m-1</strain>
    </source>
</reference>